<evidence type="ECO:0000313" key="2">
    <source>
        <dbReference type="EMBL" id="APG26255.1"/>
    </source>
</evidence>
<keyword evidence="2" id="KW-0378">Hydrolase</keyword>
<dbReference type="InterPro" id="IPR003615">
    <property type="entry name" value="HNH_nuc"/>
</dbReference>
<keyword evidence="2" id="KW-0540">Nuclease</keyword>
<dbReference type="KEGG" id="pace:A6070_01470"/>
<gene>
    <name evidence="2" type="ORF">A7E75_07510</name>
</gene>
<evidence type="ECO:0000259" key="1">
    <source>
        <dbReference type="SMART" id="SM00507"/>
    </source>
</evidence>
<name>A0A1L3GK50_SYNAC</name>
<sequence>MDWMEASEEQMRRERQKARELRNSQWWKNRIASGICHYCGKKVAPRDLTLDHIVPLVRGGRSSKGNCVPACKECNSQKQHLLPVEWEAYLEKLRQG</sequence>
<dbReference type="OrthoDB" id="9802901at2"/>
<reference evidence="2 3" key="1">
    <citation type="journal article" date="2017" name="Genome Announc.">
        <title>Complete Genome Sequences of Two Acetylene-Fermenting Pelobacter acetylenicus Strains.</title>
        <authorList>
            <person name="Sutton J.M."/>
            <person name="Baesman S.M."/>
            <person name="Fierst J.L."/>
            <person name="Poret-Peterson A.T."/>
            <person name="Oremland R.S."/>
            <person name="Dunlap D.S."/>
            <person name="Akob D.M."/>
        </authorList>
    </citation>
    <scope>NUCLEOTIDE SEQUENCE [LARGE SCALE GENOMIC DNA]</scope>
    <source>
        <strain evidence="2 3">DSM 3247</strain>
    </source>
</reference>
<dbReference type="PANTHER" id="PTHR33877:SF1">
    <property type="entry name" value="TYPE IV METHYL-DIRECTED RESTRICTION ENZYME ECOKMCRA"/>
    <property type="match status" value="1"/>
</dbReference>
<keyword evidence="3" id="KW-1185">Reference proteome</keyword>
<dbReference type="AlphaFoldDB" id="A0A1L3GK50"/>
<proteinExistence type="predicted"/>
<dbReference type="GO" id="GO:0004519">
    <property type="term" value="F:endonuclease activity"/>
    <property type="evidence" value="ECO:0007669"/>
    <property type="project" value="UniProtKB-KW"/>
</dbReference>
<protein>
    <submittedName>
        <fullName evidence="2">HNH endonuclease</fullName>
    </submittedName>
</protein>
<dbReference type="GO" id="GO:0008270">
    <property type="term" value="F:zinc ion binding"/>
    <property type="evidence" value="ECO:0007669"/>
    <property type="project" value="InterPro"/>
</dbReference>
<dbReference type="Pfam" id="PF01844">
    <property type="entry name" value="HNH"/>
    <property type="match status" value="1"/>
</dbReference>
<dbReference type="GO" id="GO:0003676">
    <property type="term" value="F:nucleic acid binding"/>
    <property type="evidence" value="ECO:0007669"/>
    <property type="project" value="InterPro"/>
</dbReference>
<dbReference type="EMBL" id="CP015518">
    <property type="protein sequence ID" value="APG26255.1"/>
    <property type="molecule type" value="Genomic_DNA"/>
</dbReference>
<evidence type="ECO:0000313" key="3">
    <source>
        <dbReference type="Proteomes" id="UP000182264"/>
    </source>
</evidence>
<dbReference type="Proteomes" id="UP000182264">
    <property type="component" value="Chromosome"/>
</dbReference>
<feature type="domain" description="HNH nuclease" evidence="1">
    <location>
        <begin position="25"/>
        <end position="76"/>
    </location>
</feature>
<accession>A0A1L3GK50</accession>
<dbReference type="InterPro" id="IPR002711">
    <property type="entry name" value="HNH"/>
</dbReference>
<keyword evidence="2" id="KW-0255">Endonuclease</keyword>
<dbReference type="RefSeq" id="WP_072288084.1">
    <property type="nucleotide sequence ID" value="NZ_CP015455.1"/>
</dbReference>
<dbReference type="InterPro" id="IPR052892">
    <property type="entry name" value="NA-targeting_endonuclease"/>
</dbReference>
<dbReference type="PANTHER" id="PTHR33877">
    <property type="entry name" value="SLL1193 PROTEIN"/>
    <property type="match status" value="1"/>
</dbReference>
<dbReference type="STRING" id="29542.A6070_01470"/>
<dbReference type="Gene3D" id="1.10.30.50">
    <property type="match status" value="1"/>
</dbReference>
<dbReference type="CDD" id="cd00085">
    <property type="entry name" value="HNHc"/>
    <property type="match status" value="1"/>
</dbReference>
<dbReference type="SMART" id="SM00507">
    <property type="entry name" value="HNHc"/>
    <property type="match status" value="1"/>
</dbReference>
<organism evidence="2 3">
    <name type="scientific">Syntrophotalea acetylenica</name>
    <name type="common">Pelobacter acetylenicus</name>
    <dbReference type="NCBI Taxonomy" id="29542"/>
    <lineage>
        <taxon>Bacteria</taxon>
        <taxon>Pseudomonadati</taxon>
        <taxon>Thermodesulfobacteriota</taxon>
        <taxon>Desulfuromonadia</taxon>
        <taxon>Desulfuromonadales</taxon>
        <taxon>Syntrophotaleaceae</taxon>
        <taxon>Syntrophotalea</taxon>
    </lineage>
</organism>